<dbReference type="Pfam" id="PF00400">
    <property type="entry name" value="WD40"/>
    <property type="match status" value="5"/>
</dbReference>
<dbReference type="InterPro" id="IPR001680">
    <property type="entry name" value="WD40_rpt"/>
</dbReference>
<feature type="repeat" description="WD" evidence="3">
    <location>
        <begin position="348"/>
        <end position="389"/>
    </location>
</feature>
<dbReference type="InterPro" id="IPR019775">
    <property type="entry name" value="WD40_repeat_CS"/>
</dbReference>
<evidence type="ECO:0000256" key="3">
    <source>
        <dbReference type="PROSITE-ProRule" id="PRU00221"/>
    </source>
</evidence>
<dbReference type="RefSeq" id="XP_012195305.1">
    <property type="nucleotide sequence ID" value="XM_012339915.1"/>
</dbReference>
<dbReference type="Gene3D" id="2.130.10.10">
    <property type="entry name" value="YVTN repeat-like/Quinoprotein amine dehydrogenase"/>
    <property type="match status" value="3"/>
</dbReference>
<sequence>MQKAIKQGPATFTAYRFIPNVALFSGRSDGKLLKWSHAPKGCLLLHGDVFGDHAGAVMVLEYLALSDTTGILFSGTLLSGSLDRTIKVWTRDKDRVLLRHPWFMCVQTLSTGGSWPTAVCLKLGDVTSMFLGDSSGGLSVYTASSRYLDRQAEGAKGQLQLKRLYSHLHSLGITTVLVISEQNLLVTLGFDDKAQLCDATSGVVAVTIDNAPHHCRFRSCDWDTVHRELFFVDDAGVLSIWSLDSETCIKRDVLSVKATNISVFTGYGTSSGGYLMVQGASSAAKFRIVRDATYIECRAHTDAVIAVVAIVPDDMSYAHTSGATVFSASLDNSLRCWDPYDLHVLYGFQEKASELSAMAYSPMHHRLLTGSDDGTLKQWNVDNGHYSAVSQHKNTISCITVAAVDGIEYVFTGDYNGVFWIWEMMPGHAPPLPHCGIQTKERSTPCELYCMAFNHGMYLPAAHAEYLAIGDSHGDIMLYGFDNQGLLITLSNHHDAVTCLAFDGSFLFSGSEDASIKIWNVLDPHAAYEVGYLHAHASPVRDLVVLPQTGYVVSCAHDGKVRVWNYQVCGLNGEYATLVHEFRSPPPILRQTM</sequence>
<dbReference type="PRINTS" id="PR00320">
    <property type="entry name" value="GPROTEINBRPT"/>
</dbReference>
<dbReference type="PANTHER" id="PTHR19848:SF8">
    <property type="entry name" value="F-BOX AND WD REPEAT DOMAIN CONTAINING 7"/>
    <property type="match status" value="1"/>
</dbReference>
<dbReference type="STRING" id="695850.A0A067CUC8"/>
<dbReference type="PROSITE" id="PS50082">
    <property type="entry name" value="WD_REPEATS_2"/>
    <property type="match status" value="3"/>
</dbReference>
<keyword evidence="1 3" id="KW-0853">WD repeat</keyword>
<dbReference type="EMBL" id="KK583191">
    <property type="protein sequence ID" value="KDO34294.1"/>
    <property type="molecule type" value="Genomic_DNA"/>
</dbReference>
<evidence type="ECO:0000256" key="1">
    <source>
        <dbReference type="ARBA" id="ARBA00022574"/>
    </source>
</evidence>
<dbReference type="Proteomes" id="UP000030745">
    <property type="component" value="Unassembled WGS sequence"/>
</dbReference>
<keyword evidence="2" id="KW-0677">Repeat</keyword>
<gene>
    <name evidence="4" type="ORF">SPRG_19112</name>
</gene>
<dbReference type="VEuPathDB" id="FungiDB:SPRG_19112"/>
<dbReference type="PANTHER" id="PTHR19848">
    <property type="entry name" value="WD40 REPEAT PROTEIN"/>
    <property type="match status" value="1"/>
</dbReference>
<reference evidence="4 5" key="1">
    <citation type="journal article" date="2013" name="PLoS Genet.">
        <title>Distinctive expansion of potential virulence genes in the genome of the oomycete fish pathogen Saprolegnia parasitica.</title>
        <authorList>
            <person name="Jiang R.H."/>
            <person name="de Bruijn I."/>
            <person name="Haas B.J."/>
            <person name="Belmonte R."/>
            <person name="Lobach L."/>
            <person name="Christie J."/>
            <person name="van den Ackerveken G."/>
            <person name="Bottin A."/>
            <person name="Bulone V."/>
            <person name="Diaz-Moreno S.M."/>
            <person name="Dumas B."/>
            <person name="Fan L."/>
            <person name="Gaulin E."/>
            <person name="Govers F."/>
            <person name="Grenville-Briggs L.J."/>
            <person name="Horner N.R."/>
            <person name="Levin J.Z."/>
            <person name="Mammella M."/>
            <person name="Meijer H.J."/>
            <person name="Morris P."/>
            <person name="Nusbaum C."/>
            <person name="Oome S."/>
            <person name="Phillips A.J."/>
            <person name="van Rooyen D."/>
            <person name="Rzeszutek E."/>
            <person name="Saraiva M."/>
            <person name="Secombes C.J."/>
            <person name="Seidl M.F."/>
            <person name="Snel B."/>
            <person name="Stassen J.H."/>
            <person name="Sykes S."/>
            <person name="Tripathy S."/>
            <person name="van den Berg H."/>
            <person name="Vega-Arreguin J.C."/>
            <person name="Wawra S."/>
            <person name="Young S.K."/>
            <person name="Zeng Q."/>
            <person name="Dieguez-Uribeondo J."/>
            <person name="Russ C."/>
            <person name="Tyler B.M."/>
            <person name="van West P."/>
        </authorList>
    </citation>
    <scope>NUCLEOTIDE SEQUENCE [LARGE SCALE GENOMIC DNA]</scope>
    <source>
        <strain evidence="4 5">CBS 223.65</strain>
    </source>
</reference>
<organism evidence="4 5">
    <name type="scientific">Saprolegnia parasitica (strain CBS 223.65)</name>
    <dbReference type="NCBI Taxonomy" id="695850"/>
    <lineage>
        <taxon>Eukaryota</taxon>
        <taxon>Sar</taxon>
        <taxon>Stramenopiles</taxon>
        <taxon>Oomycota</taxon>
        <taxon>Saprolegniomycetes</taxon>
        <taxon>Saprolegniales</taxon>
        <taxon>Saprolegniaceae</taxon>
        <taxon>Saprolegnia</taxon>
    </lineage>
</organism>
<dbReference type="OrthoDB" id="674604at2759"/>
<dbReference type="PROSITE" id="PS50294">
    <property type="entry name" value="WD_REPEATS_REGION"/>
    <property type="match status" value="3"/>
</dbReference>
<keyword evidence="5" id="KW-1185">Reference proteome</keyword>
<evidence type="ECO:0000256" key="2">
    <source>
        <dbReference type="ARBA" id="ARBA00022737"/>
    </source>
</evidence>
<evidence type="ECO:0000313" key="5">
    <source>
        <dbReference type="Proteomes" id="UP000030745"/>
    </source>
</evidence>
<dbReference type="SUPFAM" id="SSF50978">
    <property type="entry name" value="WD40 repeat-like"/>
    <property type="match status" value="2"/>
</dbReference>
<dbReference type="KEGG" id="spar:SPRG_19112"/>
<dbReference type="SMART" id="SM00320">
    <property type="entry name" value="WD40"/>
    <property type="match status" value="8"/>
</dbReference>
<dbReference type="PROSITE" id="PS00678">
    <property type="entry name" value="WD_REPEATS_1"/>
    <property type="match status" value="1"/>
</dbReference>
<dbReference type="InterPro" id="IPR036322">
    <property type="entry name" value="WD40_repeat_dom_sf"/>
</dbReference>
<protein>
    <submittedName>
        <fullName evidence="4">Uncharacterized protein</fullName>
    </submittedName>
</protein>
<accession>A0A067CUC8</accession>
<feature type="repeat" description="WD" evidence="3">
    <location>
        <begin position="533"/>
        <end position="565"/>
    </location>
</feature>
<dbReference type="AlphaFoldDB" id="A0A067CUC8"/>
<name>A0A067CUC8_SAPPC</name>
<proteinExistence type="predicted"/>
<feature type="repeat" description="WD" evidence="3">
    <location>
        <begin position="490"/>
        <end position="521"/>
    </location>
</feature>
<evidence type="ECO:0000313" key="4">
    <source>
        <dbReference type="EMBL" id="KDO34294.1"/>
    </source>
</evidence>
<dbReference type="OMA" id="NAHNREI"/>
<dbReference type="InterPro" id="IPR020472">
    <property type="entry name" value="WD40_PAC1"/>
</dbReference>
<dbReference type="GeneID" id="24140554"/>
<dbReference type="InterPro" id="IPR015943">
    <property type="entry name" value="WD40/YVTN_repeat-like_dom_sf"/>
</dbReference>